<evidence type="ECO:0000256" key="19">
    <source>
        <dbReference type="ARBA" id="ARBA00049035"/>
    </source>
</evidence>
<evidence type="ECO:0000256" key="12">
    <source>
        <dbReference type="ARBA" id="ARBA00022842"/>
    </source>
</evidence>
<keyword evidence="13" id="KW-0289">Folate biosynthesis</keyword>
<keyword evidence="9" id="KW-0479">Metal-binding</keyword>
<evidence type="ECO:0000256" key="13">
    <source>
        <dbReference type="ARBA" id="ARBA00022909"/>
    </source>
</evidence>
<evidence type="ECO:0000256" key="21">
    <source>
        <dbReference type="SAM" id="MobiDB-lite"/>
    </source>
</evidence>
<dbReference type="UniPathway" id="UPA00077">
    <property type="reaction ID" value="UER00157"/>
</dbReference>
<dbReference type="Gene3D" id="3.90.190.20">
    <property type="entry name" value="Mur ligase, C-terminal domain"/>
    <property type="match status" value="1"/>
</dbReference>
<dbReference type="EMBL" id="VRYZ01000005">
    <property type="protein sequence ID" value="TXS91043.1"/>
    <property type="molecule type" value="Genomic_DNA"/>
</dbReference>
<dbReference type="Pfam" id="PF02875">
    <property type="entry name" value="Mur_ligase_C"/>
    <property type="match status" value="1"/>
</dbReference>
<dbReference type="GO" id="GO:0005737">
    <property type="term" value="C:cytoplasm"/>
    <property type="evidence" value="ECO:0007669"/>
    <property type="project" value="TreeGrafter"/>
</dbReference>
<comment type="similarity">
    <text evidence="4">Belongs to the folylpolyglutamate synthase family.</text>
</comment>
<comment type="catalytic activity">
    <reaction evidence="18">
        <text>10-formyltetrahydrofolyl-(gamma-L-Glu)(n) + L-glutamate + ATP = 10-formyltetrahydrofolyl-(gamma-L-Glu)(n+1) + ADP + phosphate + H(+)</text>
        <dbReference type="Rhea" id="RHEA:51904"/>
        <dbReference type="Rhea" id="RHEA-COMP:13088"/>
        <dbReference type="Rhea" id="RHEA-COMP:14300"/>
        <dbReference type="ChEBI" id="CHEBI:15378"/>
        <dbReference type="ChEBI" id="CHEBI:29985"/>
        <dbReference type="ChEBI" id="CHEBI:30616"/>
        <dbReference type="ChEBI" id="CHEBI:43474"/>
        <dbReference type="ChEBI" id="CHEBI:134413"/>
        <dbReference type="ChEBI" id="CHEBI:456216"/>
        <dbReference type="EC" id="6.3.2.17"/>
    </reaction>
</comment>
<dbReference type="PIRSF" id="PIRSF001563">
    <property type="entry name" value="Folylpolyglu_synth"/>
    <property type="match status" value="1"/>
</dbReference>
<evidence type="ECO:0000256" key="3">
    <source>
        <dbReference type="ARBA" id="ARBA00005150"/>
    </source>
</evidence>
<dbReference type="AlphaFoldDB" id="A0A5C8ZRB7"/>
<evidence type="ECO:0000256" key="1">
    <source>
        <dbReference type="ARBA" id="ARBA00002714"/>
    </source>
</evidence>
<evidence type="ECO:0000256" key="9">
    <source>
        <dbReference type="ARBA" id="ARBA00022723"/>
    </source>
</evidence>
<sequence>MTCATPSAGCWPSSPPRNWRNLRQRRRRKGSKRATVKRWSPSRTMTDTGLAAWLERLEALHPREIDLGLERVGVVAHRLGLLPVTVPVVTIAGTNGKGSTAAALEALLLAAGRQPGVYTSPHLLRYNERIRVAGREADDGAIVAAFADIERARAETSLSYFEFATLAALLVFRQQAADVLVLEVGLGGRLDAVNIVDPTVAVITSIGLDHQDWLGDDIDGIAREKAGILRSGVHAVIAESQPPRGLLEAVAASGANARYLGQDFYCDEAADAWSPRLLQASGEPVVLPPQARGALLPSNLCAALQAALLLGVDVAALPLRDIFAALQPAGRRQLRHIGGIDYLLDVAHNPQSVDKLVEYIDATPCKGKTIAIFSAMKDKDLKTMLGLTTGRFAAWFLADQPDNPRAEQAARLGDLLREQGEFMISVSKNLRQALRRAQSVMSEGDRLVVFGSFFTVAAVMPLLDRDESRGKA</sequence>
<keyword evidence="11" id="KW-0067">ATP-binding</keyword>
<keyword evidence="12" id="KW-0460">Magnesium</keyword>
<dbReference type="Pfam" id="PF08245">
    <property type="entry name" value="Mur_ligase_M"/>
    <property type="match status" value="1"/>
</dbReference>
<evidence type="ECO:0000256" key="16">
    <source>
        <dbReference type="ARBA" id="ARBA00032510"/>
    </source>
</evidence>
<comment type="pathway">
    <text evidence="3">Cofactor biosynthesis; tetrahydrofolylpolyglutamate biosynthesis.</text>
</comment>
<protein>
    <recommendedName>
        <fullName evidence="7">Dihydrofolate synthase/folylpolyglutamate synthase</fullName>
        <ecNumber evidence="5">6.3.2.12</ecNumber>
        <ecNumber evidence="6">6.3.2.17</ecNumber>
    </recommendedName>
    <alternativeName>
        <fullName evidence="16">Folylpoly-gamma-glutamate synthetase-dihydrofolate synthetase</fullName>
    </alternativeName>
    <alternativeName>
        <fullName evidence="14">Folylpolyglutamate synthetase</fullName>
    </alternativeName>
    <alternativeName>
        <fullName evidence="15">Tetrahydrofolylpolyglutamate synthase</fullName>
    </alternativeName>
</protein>
<evidence type="ECO:0000256" key="11">
    <source>
        <dbReference type="ARBA" id="ARBA00022840"/>
    </source>
</evidence>
<comment type="catalytic activity">
    <reaction evidence="17">
        <text>(6S)-5,6,7,8-tetrahydrofolyl-(gamma-L-Glu)(n) + L-glutamate + ATP = (6S)-5,6,7,8-tetrahydrofolyl-(gamma-L-Glu)(n+1) + ADP + phosphate + H(+)</text>
        <dbReference type="Rhea" id="RHEA:10580"/>
        <dbReference type="Rhea" id="RHEA-COMP:14738"/>
        <dbReference type="Rhea" id="RHEA-COMP:14740"/>
        <dbReference type="ChEBI" id="CHEBI:15378"/>
        <dbReference type="ChEBI" id="CHEBI:29985"/>
        <dbReference type="ChEBI" id="CHEBI:30616"/>
        <dbReference type="ChEBI" id="CHEBI:43474"/>
        <dbReference type="ChEBI" id="CHEBI:141005"/>
        <dbReference type="ChEBI" id="CHEBI:456216"/>
        <dbReference type="EC" id="6.3.2.17"/>
    </reaction>
</comment>
<dbReference type="InterPro" id="IPR004101">
    <property type="entry name" value="Mur_ligase_C"/>
</dbReference>
<name>A0A5C8ZRB7_9GAMM</name>
<evidence type="ECO:0000256" key="18">
    <source>
        <dbReference type="ARBA" id="ARBA00047808"/>
    </source>
</evidence>
<evidence type="ECO:0000256" key="2">
    <source>
        <dbReference type="ARBA" id="ARBA00004799"/>
    </source>
</evidence>
<dbReference type="GO" id="GO:0046656">
    <property type="term" value="P:folic acid biosynthetic process"/>
    <property type="evidence" value="ECO:0007669"/>
    <property type="project" value="UniProtKB-KW"/>
</dbReference>
<feature type="domain" description="Mur ligase C-terminal" evidence="22">
    <location>
        <begin position="330"/>
        <end position="453"/>
    </location>
</feature>
<proteinExistence type="inferred from homology"/>
<gene>
    <name evidence="24" type="ORF">FVW59_12605</name>
</gene>
<evidence type="ECO:0000313" key="24">
    <source>
        <dbReference type="EMBL" id="TXS91043.1"/>
    </source>
</evidence>
<feature type="compositionally biased region" description="Basic residues" evidence="21">
    <location>
        <begin position="20"/>
        <end position="36"/>
    </location>
</feature>
<evidence type="ECO:0000259" key="23">
    <source>
        <dbReference type="Pfam" id="PF08245"/>
    </source>
</evidence>
<dbReference type="GO" id="GO:0004326">
    <property type="term" value="F:tetrahydrofolylpolyglutamate synthase activity"/>
    <property type="evidence" value="ECO:0007669"/>
    <property type="project" value="UniProtKB-EC"/>
</dbReference>
<keyword evidence="25" id="KW-1185">Reference proteome</keyword>
<dbReference type="InterPro" id="IPR001645">
    <property type="entry name" value="Folylpolyglutamate_synth"/>
</dbReference>
<evidence type="ECO:0000256" key="5">
    <source>
        <dbReference type="ARBA" id="ARBA00013023"/>
    </source>
</evidence>
<organism evidence="24 25">
    <name type="scientific">Parahaliea aestuarii</name>
    <dbReference type="NCBI Taxonomy" id="1852021"/>
    <lineage>
        <taxon>Bacteria</taxon>
        <taxon>Pseudomonadati</taxon>
        <taxon>Pseudomonadota</taxon>
        <taxon>Gammaproteobacteria</taxon>
        <taxon>Cellvibrionales</taxon>
        <taxon>Halieaceae</taxon>
        <taxon>Parahaliea</taxon>
    </lineage>
</organism>
<feature type="domain" description="Mur ligase central" evidence="23">
    <location>
        <begin position="91"/>
        <end position="231"/>
    </location>
</feature>
<evidence type="ECO:0000256" key="4">
    <source>
        <dbReference type="ARBA" id="ARBA00008276"/>
    </source>
</evidence>
<dbReference type="PANTHER" id="PTHR11136">
    <property type="entry name" value="FOLYLPOLYGLUTAMATE SYNTHASE-RELATED"/>
    <property type="match status" value="1"/>
</dbReference>
<dbReference type="PANTHER" id="PTHR11136:SF0">
    <property type="entry name" value="DIHYDROFOLATE SYNTHETASE-RELATED"/>
    <property type="match status" value="1"/>
</dbReference>
<dbReference type="InterPro" id="IPR013221">
    <property type="entry name" value="Mur_ligase_cen"/>
</dbReference>
<evidence type="ECO:0000313" key="25">
    <source>
        <dbReference type="Proteomes" id="UP000321933"/>
    </source>
</evidence>
<dbReference type="EC" id="6.3.2.17" evidence="6"/>
<dbReference type="GO" id="GO:0046654">
    <property type="term" value="P:tetrahydrofolate biosynthetic process"/>
    <property type="evidence" value="ECO:0007669"/>
    <property type="project" value="UniProtKB-UniPathway"/>
</dbReference>
<comment type="pathway">
    <text evidence="2">Cofactor biosynthesis; tetrahydrofolate biosynthesis; 7,8-dihydrofolate from 2-amino-4-hydroxy-6-hydroxymethyl-7,8-dihydropteridine diphosphate and 4-aminobenzoate: step 2/2.</text>
</comment>
<dbReference type="EC" id="6.3.2.12" evidence="5"/>
<evidence type="ECO:0000256" key="20">
    <source>
        <dbReference type="ARBA" id="ARBA00049161"/>
    </source>
</evidence>
<dbReference type="SUPFAM" id="SSF53244">
    <property type="entry name" value="MurD-like peptide ligases, peptide-binding domain"/>
    <property type="match status" value="1"/>
</dbReference>
<evidence type="ECO:0000256" key="8">
    <source>
        <dbReference type="ARBA" id="ARBA00022598"/>
    </source>
</evidence>
<dbReference type="InterPro" id="IPR036565">
    <property type="entry name" value="Mur-like_cat_sf"/>
</dbReference>
<evidence type="ECO:0000256" key="15">
    <source>
        <dbReference type="ARBA" id="ARBA00030592"/>
    </source>
</evidence>
<keyword evidence="8" id="KW-0436">Ligase</keyword>
<dbReference type="NCBIfam" id="TIGR01499">
    <property type="entry name" value="folC"/>
    <property type="match status" value="1"/>
</dbReference>
<evidence type="ECO:0000256" key="17">
    <source>
        <dbReference type="ARBA" id="ARBA00047493"/>
    </source>
</evidence>
<evidence type="ECO:0000259" key="22">
    <source>
        <dbReference type="Pfam" id="PF02875"/>
    </source>
</evidence>
<evidence type="ECO:0000256" key="14">
    <source>
        <dbReference type="ARBA" id="ARBA00030048"/>
    </source>
</evidence>
<evidence type="ECO:0000256" key="7">
    <source>
        <dbReference type="ARBA" id="ARBA00019357"/>
    </source>
</evidence>
<dbReference type="SUPFAM" id="SSF53623">
    <property type="entry name" value="MurD-like peptide ligases, catalytic domain"/>
    <property type="match status" value="1"/>
</dbReference>
<dbReference type="InterPro" id="IPR036615">
    <property type="entry name" value="Mur_ligase_C_dom_sf"/>
</dbReference>
<evidence type="ECO:0000256" key="6">
    <source>
        <dbReference type="ARBA" id="ARBA00013025"/>
    </source>
</evidence>
<feature type="region of interest" description="Disordered" evidence="21">
    <location>
        <begin position="1"/>
        <end position="41"/>
    </location>
</feature>
<comment type="function">
    <text evidence="1">Functions in two distinct reactions of the de novo folate biosynthetic pathway. Catalyzes the addition of a glutamate residue to dihydropteroate (7,8-dihydropteroate or H2Pte) to form dihydrofolate (7,8-dihydrofolate monoglutamate or H2Pte-Glu). Also catalyzes successive additions of L-glutamate to tetrahydrofolate or 10-formyltetrahydrofolate or 5,10-methylenetetrahydrofolate, leading to folylpolyglutamate derivatives.</text>
</comment>
<keyword evidence="10" id="KW-0547">Nucleotide-binding</keyword>
<comment type="catalytic activity">
    <reaction evidence="20">
        <text>7,8-dihydropteroate + L-glutamate + ATP = 7,8-dihydrofolate + ADP + phosphate + H(+)</text>
        <dbReference type="Rhea" id="RHEA:23584"/>
        <dbReference type="ChEBI" id="CHEBI:15378"/>
        <dbReference type="ChEBI" id="CHEBI:17839"/>
        <dbReference type="ChEBI" id="CHEBI:29985"/>
        <dbReference type="ChEBI" id="CHEBI:30616"/>
        <dbReference type="ChEBI" id="CHEBI:43474"/>
        <dbReference type="ChEBI" id="CHEBI:57451"/>
        <dbReference type="ChEBI" id="CHEBI:456216"/>
        <dbReference type="EC" id="6.3.2.12"/>
    </reaction>
</comment>
<dbReference type="OrthoDB" id="9809356at2"/>
<dbReference type="GO" id="GO:0046872">
    <property type="term" value="F:metal ion binding"/>
    <property type="evidence" value="ECO:0007669"/>
    <property type="project" value="UniProtKB-KW"/>
</dbReference>
<dbReference type="Proteomes" id="UP000321933">
    <property type="component" value="Unassembled WGS sequence"/>
</dbReference>
<dbReference type="GO" id="GO:0008841">
    <property type="term" value="F:dihydrofolate synthase activity"/>
    <property type="evidence" value="ECO:0007669"/>
    <property type="project" value="UniProtKB-EC"/>
</dbReference>
<comment type="caution">
    <text evidence="24">The sequence shown here is derived from an EMBL/GenBank/DDBJ whole genome shotgun (WGS) entry which is preliminary data.</text>
</comment>
<evidence type="ECO:0000256" key="10">
    <source>
        <dbReference type="ARBA" id="ARBA00022741"/>
    </source>
</evidence>
<dbReference type="Gene3D" id="3.40.1190.10">
    <property type="entry name" value="Mur-like, catalytic domain"/>
    <property type="match status" value="1"/>
</dbReference>
<reference evidence="24 25" key="1">
    <citation type="submission" date="2019-08" db="EMBL/GenBank/DDBJ databases">
        <title>Parahaliea maris sp. nov., isolated from the surface seawater.</title>
        <authorList>
            <person name="Liu Y."/>
        </authorList>
    </citation>
    <scope>NUCLEOTIDE SEQUENCE [LARGE SCALE GENOMIC DNA]</scope>
    <source>
        <strain evidence="24 25">S2-26</strain>
    </source>
</reference>
<comment type="catalytic activity">
    <reaction evidence="19">
        <text>(6R)-5,10-methylenetetrahydrofolyl-(gamma-L-Glu)(n) + L-glutamate + ATP = (6R)-5,10-methylenetetrahydrofolyl-(gamma-L-Glu)(n+1) + ADP + phosphate + H(+)</text>
        <dbReference type="Rhea" id="RHEA:51912"/>
        <dbReference type="Rhea" id="RHEA-COMP:13257"/>
        <dbReference type="Rhea" id="RHEA-COMP:13258"/>
        <dbReference type="ChEBI" id="CHEBI:15378"/>
        <dbReference type="ChEBI" id="CHEBI:29985"/>
        <dbReference type="ChEBI" id="CHEBI:30616"/>
        <dbReference type="ChEBI" id="CHEBI:43474"/>
        <dbReference type="ChEBI" id="CHEBI:136572"/>
        <dbReference type="ChEBI" id="CHEBI:456216"/>
        <dbReference type="EC" id="6.3.2.17"/>
    </reaction>
</comment>
<accession>A0A5C8ZRB7</accession>
<dbReference type="GO" id="GO:0005524">
    <property type="term" value="F:ATP binding"/>
    <property type="evidence" value="ECO:0007669"/>
    <property type="project" value="UniProtKB-KW"/>
</dbReference>